<comment type="subcellular location">
    <subcellularLocation>
        <location evidence="1">Nucleus</location>
    </subcellularLocation>
</comment>
<feature type="compositionally biased region" description="Low complexity" evidence="4">
    <location>
        <begin position="149"/>
        <end position="164"/>
    </location>
</feature>
<evidence type="ECO:0000256" key="1">
    <source>
        <dbReference type="ARBA" id="ARBA00004123"/>
    </source>
</evidence>
<evidence type="ECO:0000313" key="7">
    <source>
        <dbReference type="EMBL" id="EFA84454.1"/>
    </source>
</evidence>
<feature type="region of interest" description="Disordered" evidence="4">
    <location>
        <begin position="207"/>
        <end position="232"/>
    </location>
</feature>
<proteinExistence type="inferred from homology"/>
<feature type="domain" description="Condensin II complex subunit H2 N-terminal" evidence="5">
    <location>
        <begin position="13"/>
        <end position="128"/>
    </location>
</feature>
<name>D3B279_HETP5</name>
<accession>D3B279</accession>
<dbReference type="EMBL" id="ADBJ01000009">
    <property type="protein sequence ID" value="EFA84454.1"/>
    <property type="molecule type" value="Genomic_DNA"/>
</dbReference>
<feature type="region of interest" description="Disordered" evidence="4">
    <location>
        <begin position="276"/>
        <end position="384"/>
    </location>
</feature>
<dbReference type="FunCoup" id="D3B279">
    <property type="interactions" value="189"/>
</dbReference>
<feature type="compositionally biased region" description="Polar residues" evidence="4">
    <location>
        <begin position="419"/>
        <end position="432"/>
    </location>
</feature>
<feature type="region of interest" description="Disordered" evidence="4">
    <location>
        <begin position="563"/>
        <end position="584"/>
    </location>
</feature>
<feature type="compositionally biased region" description="Low complexity" evidence="4">
    <location>
        <begin position="786"/>
        <end position="830"/>
    </location>
</feature>
<dbReference type="GO" id="GO:0003682">
    <property type="term" value="F:chromatin binding"/>
    <property type="evidence" value="ECO:0007669"/>
    <property type="project" value="TreeGrafter"/>
</dbReference>
<comment type="similarity">
    <text evidence="2">Belongs to the CND2 H2 (condensin-2 subunit 2) family.</text>
</comment>
<gene>
    <name evidence="7" type="ORF">PPL_02487</name>
</gene>
<keyword evidence="8" id="KW-1185">Reference proteome</keyword>
<feature type="compositionally biased region" description="Gly residues" evidence="4">
    <location>
        <begin position="342"/>
        <end position="353"/>
    </location>
</feature>
<feature type="region of interest" description="Disordered" evidence="4">
    <location>
        <begin position="136"/>
        <end position="192"/>
    </location>
</feature>
<feature type="compositionally biased region" description="Basic and acidic residues" evidence="4">
    <location>
        <begin position="174"/>
        <end position="185"/>
    </location>
</feature>
<feature type="compositionally biased region" description="Low complexity" evidence="4">
    <location>
        <begin position="288"/>
        <end position="298"/>
    </location>
</feature>
<feature type="compositionally biased region" description="Basic residues" evidence="4">
    <location>
        <begin position="877"/>
        <end position="886"/>
    </location>
</feature>
<dbReference type="STRING" id="670386.D3B279"/>
<dbReference type="AlphaFoldDB" id="D3B279"/>
<comment type="caution">
    <text evidence="7">The sequence shown here is derived from an EMBL/GenBank/DDBJ whole genome shotgun (WGS) entry which is preliminary data.</text>
</comment>
<protein>
    <recommendedName>
        <fullName evidence="9">Condensin-2 complex subunit H2</fullName>
    </recommendedName>
</protein>
<evidence type="ECO:0000256" key="2">
    <source>
        <dbReference type="ARBA" id="ARBA00007844"/>
    </source>
</evidence>
<feature type="region of interest" description="Disordered" evidence="4">
    <location>
        <begin position="761"/>
        <end position="900"/>
    </location>
</feature>
<reference evidence="7 8" key="1">
    <citation type="journal article" date="2011" name="Genome Res.">
        <title>Phylogeny-wide analysis of social amoeba genomes highlights ancient origins for complex intercellular communication.</title>
        <authorList>
            <person name="Heidel A.J."/>
            <person name="Lawal H.M."/>
            <person name="Felder M."/>
            <person name="Schilde C."/>
            <person name="Helps N.R."/>
            <person name="Tunggal B."/>
            <person name="Rivero F."/>
            <person name="John U."/>
            <person name="Schleicher M."/>
            <person name="Eichinger L."/>
            <person name="Platzer M."/>
            <person name="Noegel A.A."/>
            <person name="Schaap P."/>
            <person name="Gloeckner G."/>
        </authorList>
    </citation>
    <scope>NUCLEOTIDE SEQUENCE [LARGE SCALE GENOMIC DNA]</scope>
    <source>
        <strain evidence="8">ATCC 26659 / Pp 5 / PN500</strain>
    </source>
</reference>
<dbReference type="GO" id="GO:0051306">
    <property type="term" value="P:mitotic sister chromatid separation"/>
    <property type="evidence" value="ECO:0007669"/>
    <property type="project" value="TreeGrafter"/>
</dbReference>
<dbReference type="Proteomes" id="UP000001396">
    <property type="component" value="Unassembled WGS sequence"/>
</dbReference>
<feature type="compositionally biased region" description="Polar residues" evidence="4">
    <location>
        <begin position="207"/>
        <end position="227"/>
    </location>
</feature>
<evidence type="ECO:0000259" key="6">
    <source>
        <dbReference type="Pfam" id="PF16858"/>
    </source>
</evidence>
<dbReference type="GeneID" id="31358012"/>
<dbReference type="InterPro" id="IPR009378">
    <property type="entry name" value="H2_N"/>
</dbReference>
<sequence>MTDIVDDNESASSRFAHLLRPIRDLAENWSIDISSELEDYLGELSKISFTLGGVTKLNFAEAALLIQGSAVIYSKKVEYLYSLLYQTLDHLADKRKRKEHNSSLDKDGNDKDILVFDDGPEFLPLDDVLVEADDIDLNDHDDFGGGDGPDNNNDVDQQQENEQNPKQRRQRQRKEKDGANLEKDTTLNMKYGSQAMAMLTSLSDRTMESMNDSNSNGTSNQLNPQQEGETKKYDFKMNTCQVTKSGALLLSSMMNDEEAIFGSTISRYSKFDDLLPTSNNNREEDENNLNNNNNNINNNEEDDRGTGMDFDMDGGGGAPSDDSDYENDGGGGGDIELPDGGDMNGDGQSGGDGESSTNMDEQQQQERLKRRQQLQQQQQQQRQLQQQKKHVNLWVLLDPHEETTDKPFQKGRTYRIPSNLKSPDVNSGSKNNAKPKEKKLDSSLECRTAEIIVFPQESMALKGAYFKDLSYIYREFIKQSRSLRMSKNQKMESIELLEPNGDIPDEVDPNQQSKTNEYVEAEYNFDDSDEDYDNDGGGGGFEWDESEPIRPDTQKINNISEGDDYMLGGGDNEQDESGNSGNRNTMDYHMPGYSDYLNYPNPSSKSYEDLCQSYINQYMASANQYLKETSLMKRMNDWTNNITPLLEKQNARPKFDIVEYSSQIIDDLAGIVKKHVNIESGEPLDDQQIDRDLLIRFEDLMVETPAYEVSRRFASCLQLVNNGNIEIIYNKDKKTMNDVGFHLITTKAKFGELENYDAQQHEANNKKLQEQEEQEEQEERERQAQSSSTNSTKTNKSSSSKSSKSTTKSRSNNSKNNKKSTTTTKSTKTTKTTKSKKKQESDSESESEQSSLSEMETEDDNDDEDESDYTSDEDNIKKKKKKKPPTTKKSTANNNKKNNK</sequence>
<feature type="region of interest" description="Disordered" evidence="4">
    <location>
        <begin position="403"/>
        <end position="441"/>
    </location>
</feature>
<dbReference type="Pfam" id="PF06278">
    <property type="entry name" value="CNDH2_N"/>
    <property type="match status" value="1"/>
</dbReference>
<feature type="compositionally biased region" description="Low complexity" evidence="4">
    <location>
        <begin position="373"/>
        <end position="384"/>
    </location>
</feature>
<evidence type="ECO:0008006" key="9">
    <source>
        <dbReference type="Google" id="ProtNLM"/>
    </source>
</evidence>
<dbReference type="RefSeq" id="XP_020436568.1">
    <property type="nucleotide sequence ID" value="XM_020573473.1"/>
</dbReference>
<dbReference type="InterPro" id="IPR031739">
    <property type="entry name" value="Ncaph2"/>
</dbReference>
<dbReference type="OMA" id="FDPPEHK"/>
<dbReference type="GO" id="GO:0005634">
    <property type="term" value="C:nucleus"/>
    <property type="evidence" value="ECO:0007669"/>
    <property type="project" value="UniProtKB-SubCell"/>
</dbReference>
<dbReference type="PANTHER" id="PTHR14324">
    <property type="entry name" value="CONDENSIN-2 COMPLEX SUBUNIT H2"/>
    <property type="match status" value="1"/>
</dbReference>
<dbReference type="GO" id="GO:0000796">
    <property type="term" value="C:condensin complex"/>
    <property type="evidence" value="ECO:0007669"/>
    <property type="project" value="TreeGrafter"/>
</dbReference>
<feature type="compositionally biased region" description="Basic and acidic residues" evidence="4">
    <location>
        <begin position="761"/>
        <end position="770"/>
    </location>
</feature>
<dbReference type="PANTHER" id="PTHR14324:SF3">
    <property type="entry name" value="CONDENSIN-2 COMPLEX SUBUNIT H2"/>
    <property type="match status" value="1"/>
</dbReference>
<feature type="domain" description="Condensin-2 complex subunit H2 C-terminal" evidence="6">
    <location>
        <begin position="606"/>
        <end position="748"/>
    </location>
</feature>
<keyword evidence="3" id="KW-0539">Nucleus</keyword>
<organism evidence="7 8">
    <name type="scientific">Heterostelium pallidum (strain ATCC 26659 / Pp 5 / PN500)</name>
    <name type="common">Cellular slime mold</name>
    <name type="synonym">Polysphondylium pallidum</name>
    <dbReference type="NCBI Taxonomy" id="670386"/>
    <lineage>
        <taxon>Eukaryota</taxon>
        <taxon>Amoebozoa</taxon>
        <taxon>Evosea</taxon>
        <taxon>Eumycetozoa</taxon>
        <taxon>Dictyostelia</taxon>
        <taxon>Acytosteliales</taxon>
        <taxon>Acytosteliaceae</taxon>
        <taxon>Heterostelium</taxon>
    </lineage>
</organism>
<evidence type="ECO:0000256" key="3">
    <source>
        <dbReference type="ARBA" id="ARBA00023242"/>
    </source>
</evidence>
<evidence type="ECO:0000313" key="8">
    <source>
        <dbReference type="Proteomes" id="UP000001396"/>
    </source>
</evidence>
<dbReference type="GO" id="GO:0010032">
    <property type="term" value="P:meiotic chromosome condensation"/>
    <property type="evidence" value="ECO:0007669"/>
    <property type="project" value="TreeGrafter"/>
</dbReference>
<feature type="compositionally biased region" description="Low complexity" evidence="4">
    <location>
        <begin position="887"/>
        <end position="900"/>
    </location>
</feature>
<feature type="compositionally biased region" description="Acidic residues" evidence="4">
    <location>
        <begin position="855"/>
        <end position="873"/>
    </location>
</feature>
<dbReference type="InterPro" id="IPR031737">
    <property type="entry name" value="CNDH2_C"/>
</dbReference>
<evidence type="ECO:0000259" key="5">
    <source>
        <dbReference type="Pfam" id="PF06278"/>
    </source>
</evidence>
<evidence type="ECO:0000256" key="4">
    <source>
        <dbReference type="SAM" id="MobiDB-lite"/>
    </source>
</evidence>
<dbReference type="Pfam" id="PF16858">
    <property type="entry name" value="CNDH2_C"/>
    <property type="match status" value="1"/>
</dbReference>
<dbReference type="InParanoid" id="D3B279"/>